<dbReference type="InterPro" id="IPR009045">
    <property type="entry name" value="Zn_M74/Hedgehog-like"/>
</dbReference>
<dbReference type="PANTHER" id="PTHR33734">
    <property type="entry name" value="LYSM DOMAIN-CONTAINING GPI-ANCHORED PROTEIN 2"/>
    <property type="match status" value="1"/>
</dbReference>
<dbReference type="SUPFAM" id="SSF55166">
    <property type="entry name" value="Hedgehog/DD-peptidase"/>
    <property type="match status" value="1"/>
</dbReference>
<dbReference type="Gene3D" id="3.30.1380.10">
    <property type="match status" value="1"/>
</dbReference>
<sequence length="217" mass="23805">MANPTYTVQRDDTLGKIALRFGTTWQALKALNALVSADVIHPGQVLKLPADTEPDHPDLTKPVTSAGKVAPITTQLPVSGPGFVIYNPDDAAGSDRFGTEGFVAALKDMAKKWSQSETVPIAFGDMSHKNGTKFPPHKGHVSGREVDIRPLRKDGKNLPATWKSAEYDRLKTQKLMMLVKAEQPNAKFFFNDPVLIDEGLCRPLGGHDNHLHLQIYD</sequence>
<dbReference type="PROSITE" id="PS51782">
    <property type="entry name" value="LYSM"/>
    <property type="match status" value="1"/>
</dbReference>
<dbReference type="EMBL" id="WTYM01000022">
    <property type="protein sequence ID" value="MXO58232.1"/>
    <property type="molecule type" value="Genomic_DNA"/>
</dbReference>
<keyword evidence="3" id="KW-1185">Reference proteome</keyword>
<dbReference type="Pfam" id="PF01476">
    <property type="entry name" value="LysM"/>
    <property type="match status" value="1"/>
</dbReference>
<name>A0A6I4SV58_9SPHN</name>
<accession>A0A6I4SV58</accession>
<dbReference type="RefSeq" id="WP_159791518.1">
    <property type="nucleotide sequence ID" value="NZ_WTYM01000022.1"/>
</dbReference>
<dbReference type="GO" id="GO:0008932">
    <property type="term" value="F:lytic endotransglycosylase activity"/>
    <property type="evidence" value="ECO:0007669"/>
    <property type="project" value="TreeGrafter"/>
</dbReference>
<dbReference type="AlphaFoldDB" id="A0A6I4SV58"/>
<evidence type="ECO:0000313" key="3">
    <source>
        <dbReference type="Proteomes" id="UP000433652"/>
    </source>
</evidence>
<dbReference type="InterPro" id="IPR036779">
    <property type="entry name" value="LysM_dom_sf"/>
</dbReference>
<dbReference type="SUPFAM" id="SSF54106">
    <property type="entry name" value="LysM domain"/>
    <property type="match status" value="1"/>
</dbReference>
<dbReference type="SMART" id="SM00257">
    <property type="entry name" value="LysM"/>
    <property type="match status" value="1"/>
</dbReference>
<comment type="caution">
    <text evidence="2">The sequence shown here is derived from an EMBL/GenBank/DDBJ whole genome shotgun (WGS) entry which is preliminary data.</text>
</comment>
<dbReference type="CDD" id="cd00118">
    <property type="entry name" value="LysM"/>
    <property type="match status" value="1"/>
</dbReference>
<dbReference type="OrthoDB" id="7537686at2"/>
<evidence type="ECO:0000313" key="2">
    <source>
        <dbReference type="EMBL" id="MXO58232.1"/>
    </source>
</evidence>
<organism evidence="2 3">
    <name type="scientific">Croceibacterium salegens</name>
    <dbReference type="NCBI Taxonomy" id="1737568"/>
    <lineage>
        <taxon>Bacteria</taxon>
        <taxon>Pseudomonadati</taxon>
        <taxon>Pseudomonadota</taxon>
        <taxon>Alphaproteobacteria</taxon>
        <taxon>Sphingomonadales</taxon>
        <taxon>Erythrobacteraceae</taxon>
        <taxon>Croceibacterium</taxon>
    </lineage>
</organism>
<protein>
    <submittedName>
        <fullName evidence="2">LysM peptidoglycan-binding domain-containing protein</fullName>
    </submittedName>
</protein>
<evidence type="ECO:0000259" key="1">
    <source>
        <dbReference type="PROSITE" id="PS51782"/>
    </source>
</evidence>
<proteinExistence type="predicted"/>
<gene>
    <name evidence="2" type="ORF">GRI89_01565</name>
</gene>
<dbReference type="Proteomes" id="UP000433652">
    <property type="component" value="Unassembled WGS sequence"/>
</dbReference>
<feature type="domain" description="LysM" evidence="1">
    <location>
        <begin position="4"/>
        <end position="48"/>
    </location>
</feature>
<dbReference type="InterPro" id="IPR018392">
    <property type="entry name" value="LysM"/>
</dbReference>
<dbReference type="PANTHER" id="PTHR33734:SF22">
    <property type="entry name" value="MEMBRANE-BOUND LYTIC MUREIN TRANSGLYCOSYLASE D"/>
    <property type="match status" value="1"/>
</dbReference>
<dbReference type="Gene3D" id="3.10.350.10">
    <property type="entry name" value="LysM domain"/>
    <property type="match status" value="1"/>
</dbReference>
<reference evidence="2 3" key="1">
    <citation type="submission" date="2019-12" db="EMBL/GenBank/DDBJ databases">
        <title>Genomic-based taxomic classification of the family Erythrobacteraceae.</title>
        <authorList>
            <person name="Xu L."/>
        </authorList>
    </citation>
    <scope>NUCLEOTIDE SEQUENCE [LARGE SCALE GENOMIC DNA]</scope>
    <source>
        <strain evidence="2 3">MCCC 1K01500</strain>
    </source>
</reference>